<sequence>MKNLILISMILAVFSFSACGQKKDVPAKIKTAFEQKFPTAQKVKWDKENETEWEAEFKMNGKEYSANFSSDGKWMETEYEIEKSEIPQAVKQTLDNEFAGYDLEEAEISETTDGKVYEFALEKGETKMEVAITPDGKVVKKEVKKEDEEDND</sequence>
<organism evidence="3 4">
    <name type="scientific">Tenuifilum thalassicum</name>
    <dbReference type="NCBI Taxonomy" id="2590900"/>
    <lineage>
        <taxon>Bacteria</taxon>
        <taxon>Pseudomonadati</taxon>
        <taxon>Bacteroidota</taxon>
        <taxon>Bacteroidia</taxon>
        <taxon>Bacteroidales</taxon>
        <taxon>Tenuifilaceae</taxon>
        <taxon>Tenuifilum</taxon>
    </lineage>
</organism>
<keyword evidence="4" id="KW-1185">Reference proteome</keyword>
<reference evidence="3 4" key="1">
    <citation type="submission" date="2019-07" db="EMBL/GenBank/DDBJ databases">
        <title>Thalassofilum flectens gen. nov., sp. nov., a novel moderate thermophilic anaerobe from a shallow sea hot spring in Kunashir Island (Russia), representing a new family in the order Bacteroidales, and proposal of Thalassofilacea fam. nov.</title>
        <authorList>
            <person name="Kochetkova T.V."/>
            <person name="Podosokorskaya O.A."/>
            <person name="Novikov A."/>
            <person name="Elcheninov A.G."/>
            <person name="Toshchakov S.V."/>
            <person name="Kublanov I.V."/>
        </authorList>
    </citation>
    <scope>NUCLEOTIDE SEQUENCE [LARGE SCALE GENOMIC DNA]</scope>
    <source>
        <strain evidence="3 4">38-H</strain>
    </source>
</reference>
<proteinExistence type="predicted"/>
<evidence type="ECO:0000256" key="1">
    <source>
        <dbReference type="SAM" id="SignalP"/>
    </source>
</evidence>
<dbReference type="Pfam" id="PF11396">
    <property type="entry name" value="PepSY_like"/>
    <property type="match status" value="1"/>
</dbReference>
<evidence type="ECO:0000313" key="3">
    <source>
        <dbReference type="EMBL" id="QKG80690.1"/>
    </source>
</evidence>
<name>A0A7D3XLX1_9BACT</name>
<dbReference type="PROSITE" id="PS51257">
    <property type="entry name" value="PROKAR_LIPOPROTEIN"/>
    <property type="match status" value="1"/>
</dbReference>
<feature type="domain" description="Putative beta-lactamase-inhibitor-like PepSY-like" evidence="2">
    <location>
        <begin position="54"/>
        <end position="139"/>
    </location>
</feature>
<keyword evidence="1" id="KW-0732">Signal</keyword>
<accession>A0A7D3XLX1</accession>
<gene>
    <name evidence="3" type="ORF">FHG85_10580</name>
</gene>
<dbReference type="KEGG" id="ttz:FHG85_10580"/>
<protein>
    <recommendedName>
        <fullName evidence="2">Putative beta-lactamase-inhibitor-like PepSY-like domain-containing protein</fullName>
    </recommendedName>
</protein>
<dbReference type="InterPro" id="IPR021533">
    <property type="entry name" value="PepSY-like"/>
</dbReference>
<evidence type="ECO:0000259" key="2">
    <source>
        <dbReference type="Pfam" id="PF11396"/>
    </source>
</evidence>
<evidence type="ECO:0000313" key="4">
    <source>
        <dbReference type="Proteomes" id="UP000500961"/>
    </source>
</evidence>
<feature type="signal peptide" evidence="1">
    <location>
        <begin position="1"/>
        <end position="20"/>
    </location>
</feature>
<dbReference type="RefSeq" id="WP_173075686.1">
    <property type="nucleotide sequence ID" value="NZ_CP041345.1"/>
</dbReference>
<dbReference type="EMBL" id="CP041345">
    <property type="protein sequence ID" value="QKG80690.1"/>
    <property type="molecule type" value="Genomic_DNA"/>
</dbReference>
<dbReference type="Gene3D" id="3.10.450.360">
    <property type="match status" value="1"/>
</dbReference>
<dbReference type="SUPFAM" id="SSF160574">
    <property type="entry name" value="BT0923-like"/>
    <property type="match status" value="1"/>
</dbReference>
<feature type="chain" id="PRO_5029476254" description="Putative beta-lactamase-inhibitor-like PepSY-like domain-containing protein" evidence="1">
    <location>
        <begin position="21"/>
        <end position="152"/>
    </location>
</feature>
<dbReference type="AlphaFoldDB" id="A0A7D3XLX1"/>
<dbReference type="Proteomes" id="UP000500961">
    <property type="component" value="Chromosome"/>
</dbReference>